<accession>A0A9E5MHM0</accession>
<evidence type="ECO:0000259" key="10">
    <source>
        <dbReference type="Pfam" id="PF07885"/>
    </source>
</evidence>
<keyword evidence="2" id="KW-0813">Transport</keyword>
<protein>
    <recommendedName>
        <fullName evidence="10">Potassium channel domain-containing protein</fullName>
    </recommendedName>
</protein>
<evidence type="ECO:0000256" key="3">
    <source>
        <dbReference type="ARBA" id="ARBA00022692"/>
    </source>
</evidence>
<dbReference type="GO" id="GO:0008076">
    <property type="term" value="C:voltage-gated potassium channel complex"/>
    <property type="evidence" value="ECO:0007669"/>
    <property type="project" value="InterPro"/>
</dbReference>
<proteinExistence type="predicted"/>
<dbReference type="InterPro" id="IPR028325">
    <property type="entry name" value="VG_K_chnl"/>
</dbReference>
<dbReference type="AlphaFoldDB" id="A0A9E5MHM0"/>
<evidence type="ECO:0000256" key="5">
    <source>
        <dbReference type="ARBA" id="ARBA00023065"/>
    </source>
</evidence>
<comment type="subcellular location">
    <subcellularLocation>
        <location evidence="1">Membrane</location>
        <topology evidence="1">Multi-pass membrane protein</topology>
    </subcellularLocation>
</comment>
<dbReference type="InterPro" id="IPR013099">
    <property type="entry name" value="K_chnl_dom"/>
</dbReference>
<feature type="region of interest" description="Disordered" evidence="8">
    <location>
        <begin position="205"/>
        <end position="247"/>
    </location>
</feature>
<evidence type="ECO:0000256" key="6">
    <source>
        <dbReference type="ARBA" id="ARBA00023136"/>
    </source>
</evidence>
<evidence type="ECO:0000256" key="1">
    <source>
        <dbReference type="ARBA" id="ARBA00004141"/>
    </source>
</evidence>
<dbReference type="SUPFAM" id="SSF81324">
    <property type="entry name" value="Voltage-gated potassium channels"/>
    <property type="match status" value="1"/>
</dbReference>
<dbReference type="GO" id="GO:0001508">
    <property type="term" value="P:action potential"/>
    <property type="evidence" value="ECO:0007669"/>
    <property type="project" value="TreeGrafter"/>
</dbReference>
<evidence type="ECO:0000256" key="4">
    <source>
        <dbReference type="ARBA" id="ARBA00022989"/>
    </source>
</evidence>
<dbReference type="RefSeq" id="WP_152583262.1">
    <property type="nucleotide sequence ID" value="NZ_VIKT02000005.1"/>
</dbReference>
<dbReference type="Proteomes" id="UP000818266">
    <property type="component" value="Unassembled WGS sequence"/>
</dbReference>
<evidence type="ECO:0000256" key="7">
    <source>
        <dbReference type="ARBA" id="ARBA00023303"/>
    </source>
</evidence>
<comment type="caution">
    <text evidence="11">The sequence shown here is derived from an EMBL/GenBank/DDBJ whole genome shotgun (WGS) entry which is preliminary data.</text>
</comment>
<dbReference type="Pfam" id="PF07885">
    <property type="entry name" value="Ion_trans_2"/>
    <property type="match status" value="1"/>
</dbReference>
<feature type="transmembrane region" description="Helical" evidence="9">
    <location>
        <begin position="36"/>
        <end position="57"/>
    </location>
</feature>
<keyword evidence="4 9" id="KW-1133">Transmembrane helix</keyword>
<keyword evidence="3 9" id="KW-0812">Transmembrane</keyword>
<dbReference type="PANTHER" id="PTHR11537:SF254">
    <property type="entry name" value="POTASSIUM VOLTAGE-GATED CHANNEL PROTEIN SHAB"/>
    <property type="match status" value="1"/>
</dbReference>
<feature type="transmembrane region" description="Helical" evidence="9">
    <location>
        <begin position="139"/>
        <end position="160"/>
    </location>
</feature>
<sequence>MTYAHWTRVSEWPLAAAALVFFGIYAWLVIGEPPTALEITIEVLLVVIWVIFVVDYVMRLVLTTNRLQWFVRHLHLLAIVILPFFRPLYLIRLVSLVGLLSKASAFRGQVTMYLVTASSMLILIASVAILDVEQDAPGALITSFGDAIWWAFVTITTVGYGDLFPVTTAGRLVAAGLMVAGIALLGSVTATFASWFVERVARPATSEPATAAVARGDEPDQEAGNAPQSAAEASAASSRGSGGTPSA</sequence>
<keyword evidence="7" id="KW-0407">Ion channel</keyword>
<feature type="domain" description="Potassium channel" evidence="10">
    <location>
        <begin position="123"/>
        <end position="197"/>
    </location>
</feature>
<feature type="compositionally biased region" description="Low complexity" evidence="8">
    <location>
        <begin position="223"/>
        <end position="239"/>
    </location>
</feature>
<feature type="transmembrane region" description="Helical" evidence="9">
    <location>
        <begin position="69"/>
        <end position="90"/>
    </location>
</feature>
<keyword evidence="5" id="KW-0406">Ion transport</keyword>
<evidence type="ECO:0000313" key="12">
    <source>
        <dbReference type="Proteomes" id="UP000818266"/>
    </source>
</evidence>
<feature type="transmembrane region" description="Helical" evidence="9">
    <location>
        <begin position="12"/>
        <end position="30"/>
    </location>
</feature>
<feature type="transmembrane region" description="Helical" evidence="9">
    <location>
        <begin position="110"/>
        <end position="132"/>
    </location>
</feature>
<organism evidence="11 12">
    <name type="scientific">Microcella pacifica</name>
    <dbReference type="NCBI Taxonomy" id="2591847"/>
    <lineage>
        <taxon>Bacteria</taxon>
        <taxon>Bacillati</taxon>
        <taxon>Actinomycetota</taxon>
        <taxon>Actinomycetes</taxon>
        <taxon>Micrococcales</taxon>
        <taxon>Microbacteriaceae</taxon>
        <taxon>Microcella</taxon>
    </lineage>
</organism>
<name>A0A9E5MHM0_9MICO</name>
<dbReference type="EMBL" id="VIKT02000005">
    <property type="protein sequence ID" value="NHF62540.1"/>
    <property type="molecule type" value="Genomic_DNA"/>
</dbReference>
<evidence type="ECO:0000256" key="2">
    <source>
        <dbReference type="ARBA" id="ARBA00022448"/>
    </source>
</evidence>
<keyword evidence="12" id="KW-1185">Reference proteome</keyword>
<dbReference type="OrthoDB" id="9799090at2"/>
<keyword evidence="6 9" id="KW-0472">Membrane</keyword>
<reference evidence="11 12" key="1">
    <citation type="submission" date="2020-03" db="EMBL/GenBank/DDBJ databases">
        <title>Chryseoglobus sp. isolated from a deep-sea seamount.</title>
        <authorList>
            <person name="Zhang D.-C."/>
        </authorList>
    </citation>
    <scope>NUCLEOTIDE SEQUENCE [LARGE SCALE GENOMIC DNA]</scope>
    <source>
        <strain evidence="11 12">KN1116</strain>
    </source>
</reference>
<dbReference type="GO" id="GO:0005249">
    <property type="term" value="F:voltage-gated potassium channel activity"/>
    <property type="evidence" value="ECO:0007669"/>
    <property type="project" value="InterPro"/>
</dbReference>
<dbReference type="Gene3D" id="1.20.5.110">
    <property type="match status" value="1"/>
</dbReference>
<dbReference type="Gene3D" id="1.10.287.70">
    <property type="match status" value="1"/>
</dbReference>
<evidence type="ECO:0000256" key="8">
    <source>
        <dbReference type="SAM" id="MobiDB-lite"/>
    </source>
</evidence>
<evidence type="ECO:0000256" key="9">
    <source>
        <dbReference type="SAM" id="Phobius"/>
    </source>
</evidence>
<feature type="transmembrane region" description="Helical" evidence="9">
    <location>
        <begin position="172"/>
        <end position="197"/>
    </location>
</feature>
<gene>
    <name evidence="11" type="ORF">FK219_004690</name>
</gene>
<dbReference type="PANTHER" id="PTHR11537">
    <property type="entry name" value="VOLTAGE-GATED POTASSIUM CHANNEL"/>
    <property type="match status" value="1"/>
</dbReference>
<evidence type="ECO:0000313" key="11">
    <source>
        <dbReference type="EMBL" id="NHF62540.1"/>
    </source>
</evidence>